<dbReference type="PROSITE" id="PS00893">
    <property type="entry name" value="NUDIX_BOX"/>
    <property type="match status" value="1"/>
</dbReference>
<keyword evidence="2" id="KW-0378">Hydrolase</keyword>
<proteinExistence type="predicted"/>
<name>A0A1G8B3R0_9MICO</name>
<evidence type="ECO:0000313" key="4">
    <source>
        <dbReference type="EMBL" id="SDH27673.1"/>
    </source>
</evidence>
<evidence type="ECO:0000259" key="3">
    <source>
        <dbReference type="PROSITE" id="PS51462"/>
    </source>
</evidence>
<evidence type="ECO:0000256" key="1">
    <source>
        <dbReference type="ARBA" id="ARBA00001946"/>
    </source>
</evidence>
<gene>
    <name evidence="4" type="ORF">SAMN04489810_2579</name>
</gene>
<dbReference type="EMBL" id="LT629692">
    <property type="protein sequence ID" value="SDH27673.1"/>
    <property type="molecule type" value="Genomic_DNA"/>
</dbReference>
<dbReference type="AlphaFoldDB" id="A0A1G8B3R0"/>
<dbReference type="Proteomes" id="UP000199009">
    <property type="component" value="Chromosome I"/>
</dbReference>
<dbReference type="InterPro" id="IPR015797">
    <property type="entry name" value="NUDIX_hydrolase-like_dom_sf"/>
</dbReference>
<protein>
    <submittedName>
        <fullName evidence="4">NUDIX domain-containing protein</fullName>
    </submittedName>
</protein>
<dbReference type="InterPro" id="IPR000086">
    <property type="entry name" value="NUDIX_hydrolase_dom"/>
</dbReference>
<dbReference type="OrthoDB" id="193829at2"/>
<dbReference type="PANTHER" id="PTHR43046">
    <property type="entry name" value="GDP-MANNOSE MANNOSYL HYDROLASE"/>
    <property type="match status" value="1"/>
</dbReference>
<dbReference type="STRING" id="370764.SAMN04489810_2579"/>
<dbReference type="PANTHER" id="PTHR43046:SF14">
    <property type="entry name" value="MUTT_NUDIX FAMILY PROTEIN"/>
    <property type="match status" value="1"/>
</dbReference>
<dbReference type="CDD" id="cd04688">
    <property type="entry name" value="NUDIX_Hydrolase"/>
    <property type="match status" value="1"/>
</dbReference>
<dbReference type="PROSITE" id="PS51462">
    <property type="entry name" value="NUDIX"/>
    <property type="match status" value="1"/>
</dbReference>
<keyword evidence="5" id="KW-1185">Reference proteome</keyword>
<dbReference type="GO" id="GO:0016787">
    <property type="term" value="F:hydrolase activity"/>
    <property type="evidence" value="ECO:0007669"/>
    <property type="project" value="UniProtKB-KW"/>
</dbReference>
<feature type="domain" description="Nudix hydrolase" evidence="3">
    <location>
        <begin position="5"/>
        <end position="142"/>
    </location>
</feature>
<dbReference type="Gene3D" id="3.90.79.10">
    <property type="entry name" value="Nucleoside Triphosphate Pyrophosphohydrolase"/>
    <property type="match status" value="1"/>
</dbReference>
<dbReference type="RefSeq" id="WP_091490878.1">
    <property type="nucleotide sequence ID" value="NZ_LT629692.1"/>
</dbReference>
<evidence type="ECO:0000256" key="2">
    <source>
        <dbReference type="ARBA" id="ARBA00022801"/>
    </source>
</evidence>
<organism evidence="4 5">
    <name type="scientific">Microbacterium pygmaeum</name>
    <dbReference type="NCBI Taxonomy" id="370764"/>
    <lineage>
        <taxon>Bacteria</taxon>
        <taxon>Bacillati</taxon>
        <taxon>Actinomycetota</taxon>
        <taxon>Actinomycetes</taxon>
        <taxon>Micrococcales</taxon>
        <taxon>Microbacteriaceae</taxon>
        <taxon>Microbacterium</taxon>
    </lineage>
</organism>
<dbReference type="Pfam" id="PF00293">
    <property type="entry name" value="NUDIX"/>
    <property type="match status" value="1"/>
</dbReference>
<evidence type="ECO:0000313" key="5">
    <source>
        <dbReference type="Proteomes" id="UP000199009"/>
    </source>
</evidence>
<dbReference type="InterPro" id="IPR020084">
    <property type="entry name" value="NUDIX_hydrolase_CS"/>
</dbReference>
<comment type="cofactor">
    <cofactor evidence="1">
        <name>Mg(2+)</name>
        <dbReference type="ChEBI" id="CHEBI:18420"/>
    </cofactor>
</comment>
<reference evidence="4 5" key="1">
    <citation type="submission" date="2016-10" db="EMBL/GenBank/DDBJ databases">
        <authorList>
            <person name="de Groot N.N."/>
        </authorList>
    </citation>
    <scope>NUCLEOTIDE SEQUENCE [LARGE SCALE GENOMIC DNA]</scope>
    <source>
        <strain evidence="4 5">DSM 23142</strain>
    </source>
</reference>
<sequence length="160" mass="17202">MPPVDRIRNIAVGLVVREGHALVEIYPATERHEPFARALGGGVEFGETAAAAVRREFLEELGIEVDEAVPLAVTENIFDSGWAKGHEVVHVFLVRSAALDALALSGGLPVLDNHTIARWVPLADLRAQKPPFYPVGMIDLAEALDRAPSPGRTPDADLLS</sequence>
<accession>A0A1G8B3R0</accession>
<dbReference type="SUPFAM" id="SSF55811">
    <property type="entry name" value="Nudix"/>
    <property type="match status" value="1"/>
</dbReference>